<evidence type="ECO:0000256" key="2">
    <source>
        <dbReference type="ARBA" id="ARBA00004651"/>
    </source>
</evidence>
<dbReference type="PROSITE" id="PS50109">
    <property type="entry name" value="HIS_KIN"/>
    <property type="match status" value="1"/>
</dbReference>
<comment type="caution">
    <text evidence="17">The sequence shown here is derived from an EMBL/GenBank/DDBJ whole genome shotgun (WGS) entry which is preliminary data.</text>
</comment>
<dbReference type="GO" id="GO:0005524">
    <property type="term" value="F:ATP binding"/>
    <property type="evidence" value="ECO:0007669"/>
    <property type="project" value="UniProtKB-KW"/>
</dbReference>
<dbReference type="GO" id="GO:0005886">
    <property type="term" value="C:plasma membrane"/>
    <property type="evidence" value="ECO:0007669"/>
    <property type="project" value="UniProtKB-SubCell"/>
</dbReference>
<keyword evidence="13 14" id="KW-0472">Membrane</keyword>
<dbReference type="SUPFAM" id="SSF158472">
    <property type="entry name" value="HAMP domain-like"/>
    <property type="match status" value="1"/>
</dbReference>
<sequence length="483" mass="54555">MFVVPILAILVVAVIVSLIFSSALGKTVDNLLGNNQSATTMRSQIHYYAVQCDEMENGQIEFERLVSQALKDENYRFQLRKDGAYCYSNLDILDVGFISEYRFYMDREDSFIVTGQQEAMIKHVEVVRGTTYELTAVNQNYLENAVYYSEEDVNAIDPDQFSLISVIVVLSIIIVALTAVIITHTLSRSILQPLQKLKVASRKIKDGDFRFHLHSNGKDELADLCNDFDDMRRRLQESVELQLTYEQEEKNLIAGMAHDLRTPITSIKGYIEGLRDGVANTPEKQKRYLDTLAVKTEDLNRLVDSLFLFSKLDTGKYPFHFETVEIREYMKEYVASRVYDCAQQGITLHYQDNMEGPAYLRLSVAEMERVFNNIISNSMKYKPKETGNLTITLSAVEKNAVLCFADDGNGVPEESIGKLFQRFYRADPSRNNPSEGSGLGLSIAKQIVEAHGGTIVAGNNHGLSITITLPIRDQDQSQDHSIS</sequence>
<dbReference type="InterPro" id="IPR005467">
    <property type="entry name" value="His_kinase_dom"/>
</dbReference>
<evidence type="ECO:0000256" key="13">
    <source>
        <dbReference type="ARBA" id="ARBA00023136"/>
    </source>
</evidence>
<dbReference type="InterPro" id="IPR003660">
    <property type="entry name" value="HAMP_dom"/>
</dbReference>
<organism evidence="17 18">
    <name type="scientific">Candidatus Egerieicola faecale</name>
    <dbReference type="NCBI Taxonomy" id="2840774"/>
    <lineage>
        <taxon>Bacteria</taxon>
        <taxon>Bacillati</taxon>
        <taxon>Bacillota</taxon>
        <taxon>Clostridia</taxon>
        <taxon>Eubacteriales</taxon>
        <taxon>Oscillospiraceae</taxon>
        <taxon>Oscillospiraceae incertae sedis</taxon>
        <taxon>Candidatus Egerieicola</taxon>
    </lineage>
</organism>
<dbReference type="Pfam" id="PF02518">
    <property type="entry name" value="HATPase_c"/>
    <property type="match status" value="1"/>
</dbReference>
<proteinExistence type="predicted"/>
<comment type="catalytic activity">
    <reaction evidence="1">
        <text>ATP + protein L-histidine = ADP + protein N-phospho-L-histidine.</text>
        <dbReference type="EC" id="2.7.13.3"/>
    </reaction>
</comment>
<evidence type="ECO:0000256" key="10">
    <source>
        <dbReference type="ARBA" id="ARBA00022840"/>
    </source>
</evidence>
<dbReference type="GO" id="GO:0000155">
    <property type="term" value="F:phosphorelay sensor kinase activity"/>
    <property type="evidence" value="ECO:0007669"/>
    <property type="project" value="InterPro"/>
</dbReference>
<dbReference type="PROSITE" id="PS50885">
    <property type="entry name" value="HAMP"/>
    <property type="match status" value="1"/>
</dbReference>
<keyword evidence="5" id="KW-0597">Phosphoprotein</keyword>
<dbReference type="PRINTS" id="PR00344">
    <property type="entry name" value="BCTRLSENSOR"/>
</dbReference>
<feature type="domain" description="HAMP" evidence="16">
    <location>
        <begin position="188"/>
        <end position="240"/>
    </location>
</feature>
<feature type="domain" description="Histidine kinase" evidence="15">
    <location>
        <begin position="255"/>
        <end position="473"/>
    </location>
</feature>
<dbReference type="SUPFAM" id="SSF47384">
    <property type="entry name" value="Homodimeric domain of signal transducing histidine kinase"/>
    <property type="match status" value="1"/>
</dbReference>
<evidence type="ECO:0000256" key="4">
    <source>
        <dbReference type="ARBA" id="ARBA00022475"/>
    </source>
</evidence>
<evidence type="ECO:0000256" key="1">
    <source>
        <dbReference type="ARBA" id="ARBA00000085"/>
    </source>
</evidence>
<dbReference type="Proteomes" id="UP000824082">
    <property type="component" value="Unassembled WGS sequence"/>
</dbReference>
<keyword evidence="9 17" id="KW-0418">Kinase</keyword>
<dbReference type="EMBL" id="DVMX01000131">
    <property type="protein sequence ID" value="HIU42247.1"/>
    <property type="molecule type" value="Genomic_DNA"/>
</dbReference>
<dbReference type="InterPro" id="IPR050398">
    <property type="entry name" value="HssS/ArlS-like"/>
</dbReference>
<dbReference type="InterPro" id="IPR036890">
    <property type="entry name" value="HATPase_C_sf"/>
</dbReference>
<evidence type="ECO:0000256" key="6">
    <source>
        <dbReference type="ARBA" id="ARBA00022679"/>
    </source>
</evidence>
<reference evidence="17" key="1">
    <citation type="submission" date="2020-10" db="EMBL/GenBank/DDBJ databases">
        <authorList>
            <person name="Gilroy R."/>
        </authorList>
    </citation>
    <scope>NUCLEOTIDE SEQUENCE</scope>
    <source>
        <strain evidence="17">4509</strain>
    </source>
</reference>
<dbReference type="PANTHER" id="PTHR45528:SF1">
    <property type="entry name" value="SENSOR HISTIDINE KINASE CPXA"/>
    <property type="match status" value="1"/>
</dbReference>
<feature type="transmembrane region" description="Helical" evidence="14">
    <location>
        <begin position="161"/>
        <end position="182"/>
    </location>
</feature>
<keyword evidence="11 14" id="KW-1133">Transmembrane helix</keyword>
<dbReference type="InterPro" id="IPR004358">
    <property type="entry name" value="Sig_transdc_His_kin-like_C"/>
</dbReference>
<evidence type="ECO:0000256" key="12">
    <source>
        <dbReference type="ARBA" id="ARBA00023012"/>
    </source>
</evidence>
<dbReference type="SMART" id="SM00387">
    <property type="entry name" value="HATPase_c"/>
    <property type="match status" value="1"/>
</dbReference>
<evidence type="ECO:0000256" key="14">
    <source>
        <dbReference type="SAM" id="Phobius"/>
    </source>
</evidence>
<accession>A0A9D1IU85</accession>
<dbReference type="EC" id="2.7.13.3" evidence="3"/>
<keyword evidence="4" id="KW-1003">Cell membrane</keyword>
<evidence type="ECO:0000259" key="15">
    <source>
        <dbReference type="PROSITE" id="PS50109"/>
    </source>
</evidence>
<gene>
    <name evidence="17" type="ORF">IAD19_06805</name>
</gene>
<keyword evidence="6" id="KW-0808">Transferase</keyword>
<dbReference type="Pfam" id="PF00672">
    <property type="entry name" value="HAMP"/>
    <property type="match status" value="1"/>
</dbReference>
<dbReference type="Pfam" id="PF00512">
    <property type="entry name" value="HisKA"/>
    <property type="match status" value="1"/>
</dbReference>
<dbReference type="Gene3D" id="1.10.287.130">
    <property type="match status" value="1"/>
</dbReference>
<dbReference type="CDD" id="cd00075">
    <property type="entry name" value="HATPase"/>
    <property type="match status" value="1"/>
</dbReference>
<dbReference type="SUPFAM" id="SSF55874">
    <property type="entry name" value="ATPase domain of HSP90 chaperone/DNA topoisomerase II/histidine kinase"/>
    <property type="match status" value="1"/>
</dbReference>
<evidence type="ECO:0000256" key="9">
    <source>
        <dbReference type="ARBA" id="ARBA00022777"/>
    </source>
</evidence>
<evidence type="ECO:0000256" key="7">
    <source>
        <dbReference type="ARBA" id="ARBA00022692"/>
    </source>
</evidence>
<evidence type="ECO:0000256" key="3">
    <source>
        <dbReference type="ARBA" id="ARBA00012438"/>
    </source>
</evidence>
<protein>
    <recommendedName>
        <fullName evidence="3">histidine kinase</fullName>
        <ecNumber evidence="3">2.7.13.3</ecNumber>
    </recommendedName>
</protein>
<dbReference type="Gene3D" id="3.30.565.10">
    <property type="entry name" value="Histidine kinase-like ATPase, C-terminal domain"/>
    <property type="match status" value="1"/>
</dbReference>
<reference evidence="17" key="2">
    <citation type="journal article" date="2021" name="PeerJ">
        <title>Extensive microbial diversity within the chicken gut microbiome revealed by metagenomics and culture.</title>
        <authorList>
            <person name="Gilroy R."/>
            <person name="Ravi A."/>
            <person name="Getino M."/>
            <person name="Pursley I."/>
            <person name="Horton D.L."/>
            <person name="Alikhan N.F."/>
            <person name="Baker D."/>
            <person name="Gharbi K."/>
            <person name="Hall N."/>
            <person name="Watson M."/>
            <person name="Adriaenssens E.M."/>
            <person name="Foster-Nyarko E."/>
            <person name="Jarju S."/>
            <person name="Secka A."/>
            <person name="Antonio M."/>
            <person name="Oren A."/>
            <person name="Chaudhuri R.R."/>
            <person name="La Ragione R."/>
            <person name="Hildebrand F."/>
            <person name="Pallen M.J."/>
        </authorList>
    </citation>
    <scope>NUCLEOTIDE SEQUENCE</scope>
    <source>
        <strain evidence="17">4509</strain>
    </source>
</reference>
<dbReference type="CDD" id="cd06225">
    <property type="entry name" value="HAMP"/>
    <property type="match status" value="1"/>
</dbReference>
<dbReference type="InterPro" id="IPR003661">
    <property type="entry name" value="HisK_dim/P_dom"/>
</dbReference>
<dbReference type="InterPro" id="IPR003594">
    <property type="entry name" value="HATPase_dom"/>
</dbReference>
<dbReference type="SMART" id="SM00388">
    <property type="entry name" value="HisKA"/>
    <property type="match status" value="1"/>
</dbReference>
<evidence type="ECO:0000256" key="11">
    <source>
        <dbReference type="ARBA" id="ARBA00022989"/>
    </source>
</evidence>
<evidence type="ECO:0000313" key="17">
    <source>
        <dbReference type="EMBL" id="HIU42247.1"/>
    </source>
</evidence>
<dbReference type="SMART" id="SM00304">
    <property type="entry name" value="HAMP"/>
    <property type="match status" value="1"/>
</dbReference>
<dbReference type="AlphaFoldDB" id="A0A9D1IU85"/>
<dbReference type="InterPro" id="IPR036097">
    <property type="entry name" value="HisK_dim/P_sf"/>
</dbReference>
<dbReference type="CDD" id="cd00082">
    <property type="entry name" value="HisKA"/>
    <property type="match status" value="1"/>
</dbReference>
<evidence type="ECO:0000259" key="16">
    <source>
        <dbReference type="PROSITE" id="PS50885"/>
    </source>
</evidence>
<keyword evidence="7 14" id="KW-0812">Transmembrane</keyword>
<comment type="subcellular location">
    <subcellularLocation>
        <location evidence="2">Cell membrane</location>
        <topology evidence="2">Multi-pass membrane protein</topology>
    </subcellularLocation>
</comment>
<keyword evidence="8" id="KW-0547">Nucleotide-binding</keyword>
<evidence type="ECO:0000313" key="18">
    <source>
        <dbReference type="Proteomes" id="UP000824082"/>
    </source>
</evidence>
<keyword evidence="10" id="KW-0067">ATP-binding</keyword>
<evidence type="ECO:0000256" key="8">
    <source>
        <dbReference type="ARBA" id="ARBA00022741"/>
    </source>
</evidence>
<dbReference type="PANTHER" id="PTHR45528">
    <property type="entry name" value="SENSOR HISTIDINE KINASE CPXA"/>
    <property type="match status" value="1"/>
</dbReference>
<keyword evidence="12" id="KW-0902">Two-component regulatory system</keyword>
<evidence type="ECO:0000256" key="5">
    <source>
        <dbReference type="ARBA" id="ARBA00022553"/>
    </source>
</evidence>
<name>A0A9D1IU85_9FIRM</name>
<dbReference type="Gene3D" id="6.10.340.10">
    <property type="match status" value="1"/>
</dbReference>